<organism evidence="2 3">
    <name type="scientific">Dyella mobilis</name>
    <dbReference type="NCBI Taxonomy" id="1849582"/>
    <lineage>
        <taxon>Bacteria</taxon>
        <taxon>Pseudomonadati</taxon>
        <taxon>Pseudomonadota</taxon>
        <taxon>Gammaproteobacteria</taxon>
        <taxon>Lysobacterales</taxon>
        <taxon>Rhodanobacteraceae</taxon>
        <taxon>Dyella</taxon>
    </lineage>
</organism>
<dbReference type="InterPro" id="IPR029044">
    <property type="entry name" value="Nucleotide-diphossugar_trans"/>
</dbReference>
<feature type="domain" description="Nucleotidyl transferase" evidence="1">
    <location>
        <begin position="7"/>
        <end position="228"/>
    </location>
</feature>
<reference evidence="2" key="1">
    <citation type="submission" date="2020-10" db="EMBL/GenBank/DDBJ databases">
        <title>Phylogeny of dyella-like bacteria.</title>
        <authorList>
            <person name="Fu J."/>
        </authorList>
    </citation>
    <scope>NUCLEOTIDE SEQUENCE</scope>
    <source>
        <strain evidence="2">DHON07</strain>
    </source>
</reference>
<dbReference type="CDD" id="cd06915">
    <property type="entry name" value="NTP_transferase_WcbM_like"/>
    <property type="match status" value="1"/>
</dbReference>
<evidence type="ECO:0000313" key="3">
    <source>
        <dbReference type="Proteomes" id="UP001430193"/>
    </source>
</evidence>
<proteinExistence type="predicted"/>
<dbReference type="InterPro" id="IPR050486">
    <property type="entry name" value="Mannose-1P_guanyltransferase"/>
</dbReference>
<comment type="caution">
    <text evidence="2">The sequence shown here is derived from an EMBL/GenBank/DDBJ whole genome shotgun (WGS) entry which is preliminary data.</text>
</comment>
<evidence type="ECO:0000259" key="1">
    <source>
        <dbReference type="Pfam" id="PF00483"/>
    </source>
</evidence>
<gene>
    <name evidence="2" type="ORF">ISS99_22690</name>
</gene>
<dbReference type="EMBL" id="JADIKF010000040">
    <property type="protein sequence ID" value="MBM7132348.1"/>
    <property type="molecule type" value="Genomic_DNA"/>
</dbReference>
<dbReference type="Gene3D" id="3.90.550.10">
    <property type="entry name" value="Spore Coat Polysaccharide Biosynthesis Protein SpsA, Chain A"/>
    <property type="match status" value="1"/>
</dbReference>
<name>A0ABS2KMH1_9GAMM</name>
<protein>
    <submittedName>
        <fullName evidence="2">Nucleotidyltransferase family protein</fullName>
    </submittedName>
</protein>
<sequence length="235" mass="25399">MPRVDEAIILAGGFGTRLQSVVKDVPKPLAPVAGRPFIEYLLDLLAKQGIRKVVLATGYLAEVVERTLGDSWKGMSLAYSVENVPLGTGGALAQAIKHLVGDAFFVLNGDTFLYLNYEDFDRSAEREGSPICMALADVADVGRYGAVETVGSQVVGFSEKGAQGRGRINAGVYRIARSLTNEFPRVDSFSFEQAVLVPQAAQRSVTAYTDTSDFIDIGVPEDFERAQSLFSQVPR</sequence>
<dbReference type="RefSeq" id="WP_204633859.1">
    <property type="nucleotide sequence ID" value="NZ_BSOC01000001.1"/>
</dbReference>
<evidence type="ECO:0000313" key="2">
    <source>
        <dbReference type="EMBL" id="MBM7132348.1"/>
    </source>
</evidence>
<accession>A0ABS2KMH1</accession>
<dbReference type="Pfam" id="PF00483">
    <property type="entry name" value="NTP_transferase"/>
    <property type="match status" value="1"/>
</dbReference>
<dbReference type="Proteomes" id="UP001430193">
    <property type="component" value="Unassembled WGS sequence"/>
</dbReference>
<dbReference type="InterPro" id="IPR005835">
    <property type="entry name" value="NTP_transferase_dom"/>
</dbReference>
<keyword evidence="3" id="KW-1185">Reference proteome</keyword>
<dbReference type="PANTHER" id="PTHR22572">
    <property type="entry name" value="SUGAR-1-PHOSPHATE GUANYL TRANSFERASE"/>
    <property type="match status" value="1"/>
</dbReference>
<dbReference type="SUPFAM" id="SSF53448">
    <property type="entry name" value="Nucleotide-diphospho-sugar transferases"/>
    <property type="match status" value="1"/>
</dbReference>